<dbReference type="InterPro" id="IPR003593">
    <property type="entry name" value="AAA+_ATPase"/>
</dbReference>
<dbReference type="Proteomes" id="UP000179129">
    <property type="component" value="Unassembled WGS sequence"/>
</dbReference>
<dbReference type="PANTHER" id="PTHR42794">
    <property type="entry name" value="HEMIN IMPORT ATP-BINDING PROTEIN HMUV"/>
    <property type="match status" value="1"/>
</dbReference>
<dbReference type="AlphaFoldDB" id="A0A1F5YTS6"/>
<evidence type="ECO:0000256" key="3">
    <source>
        <dbReference type="ARBA" id="ARBA00022840"/>
    </source>
</evidence>
<evidence type="ECO:0000256" key="4">
    <source>
        <dbReference type="ARBA" id="ARBA00022967"/>
    </source>
</evidence>
<dbReference type="InterPro" id="IPR017871">
    <property type="entry name" value="ABC_transporter-like_CS"/>
</dbReference>
<dbReference type="GO" id="GO:0016887">
    <property type="term" value="F:ATP hydrolysis activity"/>
    <property type="evidence" value="ECO:0007669"/>
    <property type="project" value="InterPro"/>
</dbReference>
<evidence type="ECO:0000256" key="1">
    <source>
        <dbReference type="ARBA" id="ARBA00022448"/>
    </source>
</evidence>
<dbReference type="SUPFAM" id="SSF52540">
    <property type="entry name" value="P-loop containing nucleoside triphosphate hydrolases"/>
    <property type="match status" value="1"/>
</dbReference>
<comment type="caution">
    <text evidence="6">The sequence shown here is derived from an EMBL/GenBank/DDBJ whole genome shotgun (WGS) entry which is preliminary data.</text>
</comment>
<keyword evidence="1" id="KW-0813">Transport</keyword>
<dbReference type="PANTHER" id="PTHR42794:SF1">
    <property type="entry name" value="HEMIN IMPORT ATP-BINDING PROTEIN HMUV"/>
    <property type="match status" value="1"/>
</dbReference>
<keyword evidence="2" id="KW-0547">Nucleotide-binding</keyword>
<evidence type="ECO:0000313" key="6">
    <source>
        <dbReference type="EMBL" id="OGG03377.1"/>
    </source>
</evidence>
<proteinExistence type="predicted"/>
<dbReference type="CDD" id="cd03214">
    <property type="entry name" value="ABC_Iron-Siderophores_B12_Hemin"/>
    <property type="match status" value="1"/>
</dbReference>
<gene>
    <name evidence="6" type="ORF">A3F83_09405</name>
</gene>
<reference evidence="6 7" key="1">
    <citation type="journal article" date="2016" name="Nat. Commun.">
        <title>Thousands of microbial genomes shed light on interconnected biogeochemical processes in an aquifer system.</title>
        <authorList>
            <person name="Anantharaman K."/>
            <person name="Brown C.T."/>
            <person name="Hug L.A."/>
            <person name="Sharon I."/>
            <person name="Castelle C.J."/>
            <person name="Probst A.J."/>
            <person name="Thomas B.C."/>
            <person name="Singh A."/>
            <person name="Wilkins M.J."/>
            <person name="Karaoz U."/>
            <person name="Brodie E.L."/>
            <person name="Williams K.H."/>
            <person name="Hubbard S.S."/>
            <person name="Banfield J.F."/>
        </authorList>
    </citation>
    <scope>NUCLEOTIDE SEQUENCE [LARGE SCALE GENOMIC DNA]</scope>
</reference>
<dbReference type="EMBL" id="MFIX01000147">
    <property type="protein sequence ID" value="OGG03377.1"/>
    <property type="molecule type" value="Genomic_DNA"/>
</dbReference>
<evidence type="ECO:0000256" key="2">
    <source>
        <dbReference type="ARBA" id="ARBA00022741"/>
    </source>
</evidence>
<keyword evidence="4" id="KW-1278">Translocase</keyword>
<dbReference type="Pfam" id="PF00005">
    <property type="entry name" value="ABC_tran"/>
    <property type="match status" value="1"/>
</dbReference>
<evidence type="ECO:0000259" key="5">
    <source>
        <dbReference type="PROSITE" id="PS50893"/>
    </source>
</evidence>
<dbReference type="SMART" id="SM00382">
    <property type="entry name" value="AAA"/>
    <property type="match status" value="1"/>
</dbReference>
<dbReference type="PROSITE" id="PS00211">
    <property type="entry name" value="ABC_TRANSPORTER_1"/>
    <property type="match status" value="1"/>
</dbReference>
<dbReference type="InterPro" id="IPR003439">
    <property type="entry name" value="ABC_transporter-like_ATP-bd"/>
</dbReference>
<protein>
    <submittedName>
        <fullName evidence="6">ABC transporter ATP-binding protein</fullName>
    </submittedName>
</protein>
<dbReference type="GO" id="GO:0005524">
    <property type="term" value="F:ATP binding"/>
    <property type="evidence" value="ECO:0007669"/>
    <property type="project" value="UniProtKB-KW"/>
</dbReference>
<dbReference type="PROSITE" id="PS50893">
    <property type="entry name" value="ABC_TRANSPORTER_2"/>
    <property type="match status" value="1"/>
</dbReference>
<sequence length="263" mass="29335">MSEAVIEIEDFTYASGAKRILNQVSFRVGEADYLSIIGPNGAGKTTLLKCLNRILPGGEGTIKIRGRRLESYSQRALARLVSYVPQLDGRALPFSVDEFVSMGRYPYLNPFSPLSAEDRRVVREILERTGTLDFAGRRLDTLSGGERQKVFIAAALAQGAEILLLDEPTSFLDYRHQVEIHRLLRELNREHGKTVLAVTHDINNAVLACNRVLALKEGRKVFEGEARELVRKETLEGIYETAFLFVENPYSALPLVRPAESGS</sequence>
<dbReference type="InterPro" id="IPR027417">
    <property type="entry name" value="P-loop_NTPase"/>
</dbReference>
<dbReference type="FunFam" id="3.40.50.300:FF:000134">
    <property type="entry name" value="Iron-enterobactin ABC transporter ATP-binding protein"/>
    <property type="match status" value="1"/>
</dbReference>
<dbReference type="Gene3D" id="3.40.50.300">
    <property type="entry name" value="P-loop containing nucleotide triphosphate hydrolases"/>
    <property type="match status" value="1"/>
</dbReference>
<keyword evidence="3 6" id="KW-0067">ATP-binding</keyword>
<organism evidence="6 7">
    <name type="scientific">Candidatus Glassbacteria bacterium RIFCSPLOWO2_12_FULL_58_11</name>
    <dbReference type="NCBI Taxonomy" id="1817867"/>
    <lineage>
        <taxon>Bacteria</taxon>
        <taxon>Candidatus Glassiibacteriota</taxon>
    </lineage>
</organism>
<name>A0A1F5YTS6_9BACT</name>
<dbReference type="STRING" id="1817867.A3F83_09405"/>
<feature type="domain" description="ABC transporter" evidence="5">
    <location>
        <begin position="6"/>
        <end position="242"/>
    </location>
</feature>
<evidence type="ECO:0000313" key="7">
    <source>
        <dbReference type="Proteomes" id="UP000179129"/>
    </source>
</evidence>
<accession>A0A1F5YTS6</accession>